<reference evidence="1 2" key="1">
    <citation type="submission" date="2017-05" db="EMBL/GenBank/DDBJ databases">
        <title>The Genome Sequence of Enterococcus faecium 6F2_DIV0138.</title>
        <authorList>
            <consortium name="The Broad Institute Genomics Platform"/>
            <consortium name="The Broad Institute Genomic Center for Infectious Diseases"/>
            <person name="Earl A."/>
            <person name="Manson A."/>
            <person name="Schwartman J."/>
            <person name="Gilmore M."/>
            <person name="Abouelleil A."/>
            <person name="Cao P."/>
            <person name="Chapman S."/>
            <person name="Cusick C."/>
            <person name="Shea T."/>
            <person name="Young S."/>
            <person name="Neafsey D."/>
            <person name="Nusbaum C."/>
            <person name="Birren B."/>
        </authorList>
    </citation>
    <scope>NUCLEOTIDE SEQUENCE [LARGE SCALE GENOMIC DNA]</scope>
    <source>
        <strain evidence="1 2">6F2_DIV0138</strain>
    </source>
</reference>
<accession>A0AB73N545</accession>
<name>A0AB73N545_ENTFC</name>
<dbReference type="EMBL" id="NGLB01000001">
    <property type="protein sequence ID" value="OTO00609.1"/>
    <property type="molecule type" value="Genomic_DNA"/>
</dbReference>
<organism evidence="1 2">
    <name type="scientific">Enterococcus faecium</name>
    <name type="common">Streptococcus faecium</name>
    <dbReference type="NCBI Taxonomy" id="1352"/>
    <lineage>
        <taxon>Bacteria</taxon>
        <taxon>Bacillati</taxon>
        <taxon>Bacillota</taxon>
        <taxon>Bacilli</taxon>
        <taxon>Lactobacillales</taxon>
        <taxon>Enterococcaceae</taxon>
        <taxon>Enterococcus</taxon>
    </lineage>
</organism>
<dbReference type="AlphaFoldDB" id="A0AB73N545"/>
<dbReference type="RefSeq" id="WP_086324998.1">
    <property type="nucleotide sequence ID" value="NZ_NGLB01000001.1"/>
</dbReference>
<sequence length="87" mass="9892">MLEEPNNLLKVTVKKRQENPVRGAHYEVKVNDLVLGRGISRVAFDMPAGERPRMTIEAYPDEVIFDELQAEIKVKPLGQFKDSPAEE</sequence>
<dbReference type="Proteomes" id="UP000194737">
    <property type="component" value="Unassembled WGS sequence"/>
</dbReference>
<evidence type="ECO:0000313" key="1">
    <source>
        <dbReference type="EMBL" id="OTO00609.1"/>
    </source>
</evidence>
<comment type="caution">
    <text evidence="1">The sequence shown here is derived from an EMBL/GenBank/DDBJ whole genome shotgun (WGS) entry which is preliminary data.</text>
</comment>
<protein>
    <submittedName>
        <fullName evidence="1">Uncharacterized protein</fullName>
    </submittedName>
</protein>
<proteinExistence type="predicted"/>
<evidence type="ECO:0000313" key="2">
    <source>
        <dbReference type="Proteomes" id="UP000194737"/>
    </source>
</evidence>
<gene>
    <name evidence="1" type="ORF">A5804_002121</name>
</gene>